<evidence type="ECO:0000256" key="4">
    <source>
        <dbReference type="ARBA" id="ARBA00022645"/>
    </source>
</evidence>
<dbReference type="UniPathway" id="UPA00219"/>
<keyword evidence="5" id="KW-0378">Hydrolase</keyword>
<keyword evidence="15" id="KW-1133">Transmembrane helix</keyword>
<dbReference type="GO" id="GO:0005886">
    <property type="term" value="C:plasma membrane"/>
    <property type="evidence" value="ECO:0007669"/>
    <property type="project" value="UniProtKB-SubCell"/>
</dbReference>
<organism evidence="17 18">
    <name type="scientific">Candidatus Desulfatifera sulfidica</name>
    <dbReference type="NCBI Taxonomy" id="2841691"/>
    <lineage>
        <taxon>Bacteria</taxon>
        <taxon>Pseudomonadati</taxon>
        <taxon>Thermodesulfobacteriota</taxon>
        <taxon>Desulfobulbia</taxon>
        <taxon>Desulfobulbales</taxon>
        <taxon>Desulfobulbaceae</taxon>
        <taxon>Candidatus Desulfatifera</taxon>
    </lineage>
</organism>
<feature type="transmembrane region" description="Helical" evidence="15">
    <location>
        <begin position="7"/>
        <end position="28"/>
    </location>
</feature>
<dbReference type="GO" id="GO:0071555">
    <property type="term" value="P:cell wall organization"/>
    <property type="evidence" value="ECO:0007669"/>
    <property type="project" value="UniProtKB-KW"/>
</dbReference>
<evidence type="ECO:0000256" key="2">
    <source>
        <dbReference type="ARBA" id="ARBA00004752"/>
    </source>
</evidence>
<comment type="pathway">
    <text evidence="2">Cell wall biogenesis; peptidoglycan biosynthesis.</text>
</comment>
<dbReference type="GO" id="GO:0030288">
    <property type="term" value="C:outer membrane-bounded periplasmic space"/>
    <property type="evidence" value="ECO:0007669"/>
    <property type="project" value="TreeGrafter"/>
</dbReference>
<evidence type="ECO:0000256" key="7">
    <source>
        <dbReference type="ARBA" id="ARBA00022679"/>
    </source>
</evidence>
<dbReference type="PROSITE" id="PS00018">
    <property type="entry name" value="EF_HAND_1"/>
    <property type="match status" value="1"/>
</dbReference>
<dbReference type="InterPro" id="IPR050396">
    <property type="entry name" value="Glycosyltr_51/Transpeptidase"/>
</dbReference>
<keyword evidence="11" id="KW-0511">Multifunctional enzyme</keyword>
<comment type="subcellular location">
    <subcellularLocation>
        <location evidence="1">Cell membrane</location>
    </subcellularLocation>
</comment>
<dbReference type="PANTHER" id="PTHR32282:SF11">
    <property type="entry name" value="PENICILLIN-BINDING PROTEIN 1B"/>
    <property type="match status" value="1"/>
</dbReference>
<evidence type="ECO:0000259" key="16">
    <source>
        <dbReference type="Pfam" id="PF00912"/>
    </source>
</evidence>
<evidence type="ECO:0000256" key="1">
    <source>
        <dbReference type="ARBA" id="ARBA00004236"/>
    </source>
</evidence>
<keyword evidence="7" id="KW-0808">Transferase</keyword>
<keyword evidence="10 15" id="KW-0472">Membrane</keyword>
<dbReference type="InterPro" id="IPR036950">
    <property type="entry name" value="PBP_transglycosylase"/>
</dbReference>
<evidence type="ECO:0000256" key="6">
    <source>
        <dbReference type="ARBA" id="ARBA00022676"/>
    </source>
</evidence>
<name>A0A8J6NBG3_9BACT</name>
<dbReference type="Gene3D" id="1.10.3810.10">
    <property type="entry name" value="Biosynthetic peptidoglycan transglycosylase-like"/>
    <property type="match status" value="1"/>
</dbReference>
<evidence type="ECO:0000256" key="12">
    <source>
        <dbReference type="ARBA" id="ARBA00023316"/>
    </source>
</evidence>
<evidence type="ECO:0000256" key="10">
    <source>
        <dbReference type="ARBA" id="ARBA00023136"/>
    </source>
</evidence>
<dbReference type="Gene3D" id="3.40.710.10">
    <property type="entry name" value="DD-peptidase/beta-lactamase superfamily"/>
    <property type="match status" value="2"/>
</dbReference>
<comment type="caution">
    <text evidence="17">The sequence shown here is derived from an EMBL/GenBank/DDBJ whole genome shotgun (WGS) entry which is preliminary data.</text>
</comment>
<evidence type="ECO:0000256" key="3">
    <source>
        <dbReference type="ARBA" id="ARBA00022475"/>
    </source>
</evidence>
<keyword evidence="8" id="KW-0133">Cell shape</keyword>
<dbReference type="InterPro" id="IPR012338">
    <property type="entry name" value="Beta-lactam/transpept-like"/>
</dbReference>
<evidence type="ECO:0000256" key="14">
    <source>
        <dbReference type="ARBA" id="ARBA00049902"/>
    </source>
</evidence>
<keyword evidence="12" id="KW-0961">Cell wall biogenesis/degradation</keyword>
<evidence type="ECO:0000313" key="17">
    <source>
        <dbReference type="EMBL" id="MBC8208721.1"/>
    </source>
</evidence>
<dbReference type="SUPFAM" id="SSF53955">
    <property type="entry name" value="Lysozyme-like"/>
    <property type="match status" value="1"/>
</dbReference>
<keyword evidence="9" id="KW-0573">Peptidoglycan synthesis</keyword>
<sequence>MFRKIIYFLFFLAIAVAGGVAGGVYWLVVINPGEEIKQENITAILGKESPVYYSDGETRLGVFFDDAHRQYVAFSEIPTDFVNALVASEDNQFFEHYGFDPAGIARAVIKNYQAGRVVQGGSTLTQQTAKNLFKRSSRSYQAKLKELLYALRLEYHYPKEKIFEFYANQFYVSGNGHGLGVAARYYFDKAPGDLTLLESAFIAGSVKRPNYYNPFIKKTDDAALLARERANARARYVLRRMRDLDMITVEEEAELNNHEIEFNKGKMGFALDYVMEMVTKAVSEPEVVDALEEQGISNLSTSGARVITTVDAGLQRKTLYSLRRELSRLDVRLRGYSAQQVQEELQATDYRGDSQLIEGAFLFGTLVEAPSSEEGEGDSLRIGVDLGRTLGVGIIDGPGIERLGLAYARWQRNRWSESTDKDRKALTAQLRLGDRVWVSVRAIDDHSRILLDLEKFPTLQGGALILQDGTIKAMAGGSENRFFNRAIDARRTMGSAFKPFVYAAALQLGWSPTDLLSNGRDIFVFQGQPYFPRPDHVSKNDEVSLSWAGVHSENLASIWLLYHMADHLSLDRFYEVADHVGLAPRQLGGEVESYRSFRSRVRDRHGIVVNRDLLRQAAFERAVLSLEPDFMFEGLFSEYAALRTLHYGLGFAKFSEEIHERLLKDEFLDADSDDKLTAKELTELNFQKGILAVNYMDLMKLQEELIDLRRGVEDPMQLFYDPSDNYDPFEQKIMAQLYYDSLRERYTYVRLEEPDEHMWRVDFDALRLLVLQMNSQEQELFWSSVSVGSLLSSSALDMVHSQVELEYNRLQELPAYSMEVLSAISDFRVLVSLRYLIAFAREMGIESQLEPVLSFPLGSNVVTLIEMVRMYEGLVTGKVTLFGAEDSGSGDVLAVIDRIESDKGEILYRPQRRVRRPVAQETALEVGHLLENVVKFGTGRYANREVRLTELGDGLFRELNQAFPLLGKTGTANRYTNSTFLGYLPGLSIDGRSLVQADGYGVGVYVGYDDNSPMVRNNTRIAGSSGALPTWTAMVKGLLAEEDYGGRLDSVDLSFNGLIIDRPSLGQMNLAVSAEQGGRLIEPAYDVDQYRRHQSTVMAVGRLSGGGRFVPARQFRPFWHESRDLVEENIPVH</sequence>
<keyword evidence="15" id="KW-0812">Transmembrane</keyword>
<dbReference type="GO" id="GO:0009252">
    <property type="term" value="P:peptidoglycan biosynthetic process"/>
    <property type="evidence" value="ECO:0007669"/>
    <property type="project" value="UniProtKB-UniPathway"/>
</dbReference>
<dbReference type="PANTHER" id="PTHR32282">
    <property type="entry name" value="BINDING PROTEIN TRANSPEPTIDASE, PUTATIVE-RELATED"/>
    <property type="match status" value="1"/>
</dbReference>
<dbReference type="GO" id="GO:0008360">
    <property type="term" value="P:regulation of cell shape"/>
    <property type="evidence" value="ECO:0007669"/>
    <property type="project" value="UniProtKB-KW"/>
</dbReference>
<evidence type="ECO:0000256" key="15">
    <source>
        <dbReference type="SAM" id="Phobius"/>
    </source>
</evidence>
<keyword evidence="6" id="KW-0328">Glycosyltransferase</keyword>
<dbReference type="GO" id="GO:0008955">
    <property type="term" value="F:peptidoglycan glycosyltransferase activity"/>
    <property type="evidence" value="ECO:0007669"/>
    <property type="project" value="UniProtKB-EC"/>
</dbReference>
<dbReference type="Pfam" id="PF00912">
    <property type="entry name" value="Transgly"/>
    <property type="match status" value="1"/>
</dbReference>
<evidence type="ECO:0000256" key="13">
    <source>
        <dbReference type="ARBA" id="ARBA00034000"/>
    </source>
</evidence>
<dbReference type="InterPro" id="IPR023346">
    <property type="entry name" value="Lysozyme-like_dom_sf"/>
</dbReference>
<keyword evidence="3" id="KW-1003">Cell membrane</keyword>
<reference evidence="17 18" key="1">
    <citation type="submission" date="2020-08" db="EMBL/GenBank/DDBJ databases">
        <title>Bridging the membrane lipid divide: bacteria of the FCB group superphylum have the potential to synthesize archaeal ether lipids.</title>
        <authorList>
            <person name="Villanueva L."/>
            <person name="Von Meijenfeldt F.A.B."/>
            <person name="Westbye A.B."/>
            <person name="Yadav S."/>
            <person name="Hopmans E.C."/>
            <person name="Dutilh B.E."/>
            <person name="Sinninghe Damste J.S."/>
        </authorList>
    </citation>
    <scope>NUCLEOTIDE SEQUENCE [LARGE SCALE GENOMIC DNA]</scope>
    <source>
        <strain evidence="17">NIOZ-UU81</strain>
    </source>
</reference>
<keyword evidence="4" id="KW-0121">Carboxypeptidase</keyword>
<evidence type="ECO:0000256" key="11">
    <source>
        <dbReference type="ARBA" id="ARBA00023268"/>
    </source>
</evidence>
<comment type="catalytic activity">
    <reaction evidence="14">
        <text>[GlcNAc-(1-&gt;4)-Mur2Ac(oyl-L-Ala-gamma-D-Glu-L-Lys-D-Ala-D-Ala)](n)-di-trans,octa-cis-undecaprenyl diphosphate + beta-D-GlcNAc-(1-&gt;4)-Mur2Ac(oyl-L-Ala-gamma-D-Glu-L-Lys-D-Ala-D-Ala)-di-trans,octa-cis-undecaprenyl diphosphate = [GlcNAc-(1-&gt;4)-Mur2Ac(oyl-L-Ala-gamma-D-Glu-L-Lys-D-Ala-D-Ala)](n+1)-di-trans,octa-cis-undecaprenyl diphosphate + di-trans,octa-cis-undecaprenyl diphosphate + H(+)</text>
        <dbReference type="Rhea" id="RHEA:23708"/>
        <dbReference type="Rhea" id="RHEA-COMP:9602"/>
        <dbReference type="Rhea" id="RHEA-COMP:9603"/>
        <dbReference type="ChEBI" id="CHEBI:15378"/>
        <dbReference type="ChEBI" id="CHEBI:58405"/>
        <dbReference type="ChEBI" id="CHEBI:60033"/>
        <dbReference type="ChEBI" id="CHEBI:78435"/>
        <dbReference type="EC" id="2.4.99.28"/>
    </reaction>
</comment>
<evidence type="ECO:0000256" key="8">
    <source>
        <dbReference type="ARBA" id="ARBA00022960"/>
    </source>
</evidence>
<accession>A0A8J6NBG3</accession>
<comment type="catalytic activity">
    <reaction evidence="13">
        <text>Preferential cleavage: (Ac)2-L-Lys-D-Ala-|-D-Ala. Also transpeptidation of peptidyl-alanyl moieties that are N-acyl substituents of D-alanine.</text>
        <dbReference type="EC" id="3.4.16.4"/>
    </reaction>
</comment>
<dbReference type="Proteomes" id="UP000599024">
    <property type="component" value="Unassembled WGS sequence"/>
</dbReference>
<keyword evidence="5" id="KW-0645">Protease</keyword>
<evidence type="ECO:0000256" key="9">
    <source>
        <dbReference type="ARBA" id="ARBA00022984"/>
    </source>
</evidence>
<evidence type="ECO:0000256" key="5">
    <source>
        <dbReference type="ARBA" id="ARBA00022670"/>
    </source>
</evidence>
<feature type="domain" description="Glycosyl transferase family 51" evidence="16">
    <location>
        <begin position="65"/>
        <end position="241"/>
    </location>
</feature>
<dbReference type="GO" id="GO:0006508">
    <property type="term" value="P:proteolysis"/>
    <property type="evidence" value="ECO:0007669"/>
    <property type="project" value="UniProtKB-KW"/>
</dbReference>
<evidence type="ECO:0000313" key="18">
    <source>
        <dbReference type="Proteomes" id="UP000599024"/>
    </source>
</evidence>
<dbReference type="AlphaFoldDB" id="A0A8J6NBG3"/>
<dbReference type="SUPFAM" id="SSF56601">
    <property type="entry name" value="beta-lactamase/transpeptidase-like"/>
    <property type="match status" value="2"/>
</dbReference>
<dbReference type="InterPro" id="IPR018247">
    <property type="entry name" value="EF_Hand_1_Ca_BS"/>
</dbReference>
<dbReference type="EMBL" id="JACNLK010000051">
    <property type="protein sequence ID" value="MBC8208721.1"/>
    <property type="molecule type" value="Genomic_DNA"/>
</dbReference>
<gene>
    <name evidence="17" type="ORF">H8E79_06100</name>
</gene>
<protein>
    <submittedName>
        <fullName evidence="17">Transglycosylase domain-containing protein</fullName>
    </submittedName>
</protein>
<dbReference type="InterPro" id="IPR001264">
    <property type="entry name" value="Glyco_trans_51"/>
</dbReference>
<dbReference type="GO" id="GO:0009002">
    <property type="term" value="F:serine-type D-Ala-D-Ala carboxypeptidase activity"/>
    <property type="evidence" value="ECO:0007669"/>
    <property type="project" value="UniProtKB-EC"/>
</dbReference>
<proteinExistence type="predicted"/>